<dbReference type="PANTHER" id="PTHR11538">
    <property type="entry name" value="PHENYLALANYL-TRNA SYNTHETASE"/>
    <property type="match status" value="1"/>
</dbReference>
<dbReference type="GO" id="GO:0005737">
    <property type="term" value="C:cytoplasm"/>
    <property type="evidence" value="ECO:0007669"/>
    <property type="project" value="TreeGrafter"/>
</dbReference>
<feature type="compositionally biased region" description="Acidic residues" evidence="1">
    <location>
        <begin position="296"/>
        <end position="321"/>
    </location>
</feature>
<feature type="compositionally biased region" description="Polar residues" evidence="1">
    <location>
        <begin position="43"/>
        <end position="53"/>
    </location>
</feature>
<dbReference type="Pfam" id="PF10354">
    <property type="entry name" value="BMT5-like"/>
    <property type="match status" value="1"/>
</dbReference>
<feature type="region of interest" description="Disordered" evidence="1">
    <location>
        <begin position="413"/>
        <end position="434"/>
    </location>
</feature>
<dbReference type="Proteomes" id="UP000019376">
    <property type="component" value="Unassembled WGS sequence"/>
</dbReference>
<feature type="domain" description="25S rRNA (uridine-N(3))-methyltransferase BMT5-like" evidence="2">
    <location>
        <begin position="148"/>
        <end position="383"/>
    </location>
</feature>
<dbReference type="OrthoDB" id="273345at2759"/>
<dbReference type="eggNOG" id="KOG4174">
    <property type="taxonomic scope" value="Eukaryota"/>
</dbReference>
<feature type="region of interest" description="Disordered" evidence="1">
    <location>
        <begin position="291"/>
        <end position="335"/>
    </location>
</feature>
<protein>
    <recommendedName>
        <fullName evidence="2">25S rRNA (uridine-N(3))-methyltransferase BMT5-like domain-containing protein</fullName>
    </recommendedName>
</protein>
<evidence type="ECO:0000259" key="2">
    <source>
        <dbReference type="Pfam" id="PF10354"/>
    </source>
</evidence>
<gene>
    <name evidence="3" type="ORF">PDE_02296</name>
</gene>
<feature type="compositionally biased region" description="Polar residues" evidence="1">
    <location>
        <begin position="63"/>
        <end position="72"/>
    </location>
</feature>
<dbReference type="HOGENOM" id="CLU_035438_0_1_1"/>
<sequence length="434" mass="47148">MPGKKQKSGPSPRTNTTTGTAHRAGGGSAAKSGSVPGGHQMKTKASVSTSTKLGNGGAGGGQKKQSLQTNQRPIVPFLKEDRILLVGEGDFSFARSLAKQYKCRKLCATCYDSKETLFSKYPQAEQHIQEILDSATSKSKKTDQENAHDEKDQQTSSQSQSQTQSSSTQKPAPKVLFSVDARKLGTPAGGGKEIRNGYPRKERKIAAWKLAQQAQAQAQAQARAQSSGSAAYELRMSLSGGGGGGGGGPWDVICFNFPHVGGLSTDVNRQVRANQELLVAFFQACVPLLSKAPPPVDEDDEEEEWGEDEEDEEEDDSEPFDFENKETSGKGMRTGPGQILVSLFEGEPYTLWNIKDLARHAGLQVVTSFKFPWTEYEGYSHARTLGEVEGKDGGRGGWRGEDRLARMYVFEVRQEESQGKKSKKRGRDGDSDTE</sequence>
<dbReference type="GO" id="GO:0070042">
    <property type="term" value="F:rRNA (uridine-N3-)-methyltransferase activity"/>
    <property type="evidence" value="ECO:0007669"/>
    <property type="project" value="InterPro"/>
</dbReference>
<reference evidence="3 4" key="1">
    <citation type="journal article" date="2013" name="PLoS ONE">
        <title>Genomic and secretomic analyses reveal unique features of the lignocellulolytic enzyme system of Penicillium decumbens.</title>
        <authorList>
            <person name="Liu G."/>
            <person name="Zhang L."/>
            <person name="Wei X."/>
            <person name="Zou G."/>
            <person name="Qin Y."/>
            <person name="Ma L."/>
            <person name="Li J."/>
            <person name="Zheng H."/>
            <person name="Wang S."/>
            <person name="Wang C."/>
            <person name="Xun L."/>
            <person name="Zhao G.-P."/>
            <person name="Zhou Z."/>
            <person name="Qu Y."/>
        </authorList>
    </citation>
    <scope>NUCLEOTIDE SEQUENCE [LARGE SCALE GENOMIC DNA]</scope>
    <source>
        <strain evidence="4">114-2 / CGMCC 5302</strain>
    </source>
</reference>
<evidence type="ECO:0000256" key="1">
    <source>
        <dbReference type="SAM" id="MobiDB-lite"/>
    </source>
</evidence>
<organism evidence="3 4">
    <name type="scientific">Penicillium oxalicum (strain 114-2 / CGMCC 5302)</name>
    <name type="common">Penicillium decumbens</name>
    <dbReference type="NCBI Taxonomy" id="933388"/>
    <lineage>
        <taxon>Eukaryota</taxon>
        <taxon>Fungi</taxon>
        <taxon>Dikarya</taxon>
        <taxon>Ascomycota</taxon>
        <taxon>Pezizomycotina</taxon>
        <taxon>Eurotiomycetes</taxon>
        <taxon>Eurotiomycetidae</taxon>
        <taxon>Eurotiales</taxon>
        <taxon>Aspergillaceae</taxon>
        <taxon>Penicillium</taxon>
    </lineage>
</organism>
<dbReference type="STRING" id="933388.S8AN91"/>
<dbReference type="AlphaFoldDB" id="S8AN91"/>
<feature type="compositionally biased region" description="Low complexity" evidence="1">
    <location>
        <begin position="16"/>
        <end position="38"/>
    </location>
</feature>
<dbReference type="PhylomeDB" id="S8AN91"/>
<feature type="region of interest" description="Disordered" evidence="1">
    <location>
        <begin position="1"/>
        <end position="73"/>
    </location>
</feature>
<proteinExistence type="predicted"/>
<evidence type="ECO:0000313" key="4">
    <source>
        <dbReference type="Proteomes" id="UP000019376"/>
    </source>
</evidence>
<dbReference type="EMBL" id="KB644410">
    <property type="protein sequence ID" value="EPS27353.1"/>
    <property type="molecule type" value="Genomic_DNA"/>
</dbReference>
<accession>S8AN91</accession>
<dbReference type="InterPro" id="IPR019446">
    <property type="entry name" value="BMT5-like"/>
</dbReference>
<name>S8AN91_PENO1</name>
<feature type="compositionally biased region" description="Low complexity" evidence="1">
    <location>
        <begin position="154"/>
        <end position="169"/>
    </location>
</feature>
<feature type="compositionally biased region" description="Basic and acidic residues" evidence="1">
    <location>
        <begin position="140"/>
        <end position="153"/>
    </location>
</feature>
<feature type="region of interest" description="Disordered" evidence="1">
    <location>
        <begin position="136"/>
        <end position="198"/>
    </location>
</feature>
<evidence type="ECO:0000313" key="3">
    <source>
        <dbReference type="EMBL" id="EPS27353.1"/>
    </source>
</evidence>
<dbReference type="GO" id="GO:0070475">
    <property type="term" value="P:rRNA base methylation"/>
    <property type="evidence" value="ECO:0007669"/>
    <property type="project" value="InterPro"/>
</dbReference>
<dbReference type="PANTHER" id="PTHR11538:SF26">
    <property type="entry name" value="FERREDOXIN-FOLD ANTICODON-BINDING DOMAIN-CONTAINING PROTEIN 1"/>
    <property type="match status" value="1"/>
</dbReference>
<keyword evidence="4" id="KW-1185">Reference proteome</keyword>